<protein>
    <submittedName>
        <fullName evidence="1">DUF6086 family protein</fullName>
    </submittedName>
</protein>
<dbReference type="Pfam" id="PF19564">
    <property type="entry name" value="DUF6086"/>
    <property type="match status" value="1"/>
</dbReference>
<comment type="caution">
    <text evidence="1">The sequence shown here is derived from an EMBL/GenBank/DDBJ whole genome shotgun (WGS) entry which is preliminary data.</text>
</comment>
<dbReference type="RefSeq" id="WP_334578321.1">
    <property type="nucleotide sequence ID" value="NZ_JBEZVE010000012.1"/>
</dbReference>
<gene>
    <name evidence="1" type="ORF">AB0E89_23945</name>
</gene>
<evidence type="ECO:0000313" key="1">
    <source>
        <dbReference type="EMBL" id="MEU3783563.1"/>
    </source>
</evidence>
<name>A0ABV2ZLY5_9ACTN</name>
<sequence length="138" mass="15345">MSQYYEVDGESVWNPATKASELFLAHVRVYEEWVGVPSGFGPMWNDECQIDVPVFEAFVNAVLDRHNRTSHAIINALSDGFLATVLALAARIGLDIRLPEPPATLDGFMAVQVPLSTDPDRPARLRAQVLELQRAMPR</sequence>
<evidence type="ECO:0000313" key="2">
    <source>
        <dbReference type="Proteomes" id="UP001550739"/>
    </source>
</evidence>
<dbReference type="Proteomes" id="UP001550739">
    <property type="component" value="Unassembled WGS sequence"/>
</dbReference>
<organism evidence="1 2">
    <name type="scientific">Streptomyces sp. 900129855</name>
    <dbReference type="NCBI Taxonomy" id="3155129"/>
    <lineage>
        <taxon>Bacteria</taxon>
        <taxon>Bacillati</taxon>
        <taxon>Actinomycetota</taxon>
        <taxon>Actinomycetes</taxon>
        <taxon>Kitasatosporales</taxon>
        <taxon>Streptomycetaceae</taxon>
        <taxon>Streptomyces</taxon>
    </lineage>
</organism>
<keyword evidence="2" id="KW-1185">Reference proteome</keyword>
<dbReference type="EMBL" id="JBEZVE010000012">
    <property type="protein sequence ID" value="MEU3783563.1"/>
    <property type="molecule type" value="Genomic_DNA"/>
</dbReference>
<dbReference type="InterPro" id="IPR045732">
    <property type="entry name" value="DUF6086"/>
</dbReference>
<proteinExistence type="predicted"/>
<accession>A0ABV2ZLY5</accession>
<reference evidence="1 2" key="1">
    <citation type="submission" date="2024-06" db="EMBL/GenBank/DDBJ databases">
        <title>The Natural Products Discovery Center: Release of the First 8490 Sequenced Strains for Exploring Actinobacteria Biosynthetic Diversity.</title>
        <authorList>
            <person name="Kalkreuter E."/>
            <person name="Kautsar S.A."/>
            <person name="Yang D."/>
            <person name="Bader C.D."/>
            <person name="Teijaro C.N."/>
            <person name="Fluegel L."/>
            <person name="Davis C.M."/>
            <person name="Simpson J.R."/>
            <person name="Lauterbach L."/>
            <person name="Steele A.D."/>
            <person name="Gui C."/>
            <person name="Meng S."/>
            <person name="Li G."/>
            <person name="Viehrig K."/>
            <person name="Ye F."/>
            <person name="Su P."/>
            <person name="Kiefer A.F."/>
            <person name="Nichols A."/>
            <person name="Cepeda A.J."/>
            <person name="Yan W."/>
            <person name="Fan B."/>
            <person name="Jiang Y."/>
            <person name="Adhikari A."/>
            <person name="Zheng C.-J."/>
            <person name="Schuster L."/>
            <person name="Cowan T.M."/>
            <person name="Smanski M.J."/>
            <person name="Chevrette M.G."/>
            <person name="De Carvalho L.P.S."/>
            <person name="Shen B."/>
        </authorList>
    </citation>
    <scope>NUCLEOTIDE SEQUENCE [LARGE SCALE GENOMIC DNA]</scope>
    <source>
        <strain evidence="1 2">NPDC033843</strain>
    </source>
</reference>